<feature type="compositionally biased region" description="Pro residues" evidence="1">
    <location>
        <begin position="38"/>
        <end position="50"/>
    </location>
</feature>
<feature type="region of interest" description="Disordered" evidence="1">
    <location>
        <begin position="141"/>
        <end position="196"/>
    </location>
</feature>
<name>A0A653CWS1_CALMS</name>
<feature type="compositionally biased region" description="Low complexity" evidence="1">
    <location>
        <begin position="184"/>
        <end position="196"/>
    </location>
</feature>
<evidence type="ECO:0000256" key="1">
    <source>
        <dbReference type="SAM" id="MobiDB-lite"/>
    </source>
</evidence>
<feature type="compositionally biased region" description="Basic residues" evidence="1">
    <location>
        <begin position="173"/>
        <end position="183"/>
    </location>
</feature>
<reference evidence="2 3" key="1">
    <citation type="submission" date="2019-01" db="EMBL/GenBank/DDBJ databases">
        <authorList>
            <person name="Sayadi A."/>
        </authorList>
    </citation>
    <scope>NUCLEOTIDE SEQUENCE [LARGE SCALE GENOMIC DNA]</scope>
</reference>
<dbReference type="OrthoDB" id="6359816at2759"/>
<proteinExistence type="predicted"/>
<keyword evidence="3" id="KW-1185">Reference proteome</keyword>
<gene>
    <name evidence="2" type="ORF">CALMAC_LOCUS12531</name>
</gene>
<protein>
    <submittedName>
        <fullName evidence="2">Uncharacterized protein</fullName>
    </submittedName>
</protein>
<sequence>MLSIYDHNLGLVVARLLPATTVHFRLLAHPSVTAAFLRPPPTHLSRPPLPLRISPQGRRQGHHQLRIKGLCESSEYEEGKAEIQPTTAKAGTAVLSQTNVECSFAPSSCNFSSGPTTQGPPRRSSFFCRERTTRAGVVTAPARANNRRRRRRCSGGGGSTASAGRRGRDIGGRGRRRPARLAVRRGASAAISSSRV</sequence>
<feature type="region of interest" description="Disordered" evidence="1">
    <location>
        <begin position="38"/>
        <end position="62"/>
    </location>
</feature>
<evidence type="ECO:0000313" key="3">
    <source>
        <dbReference type="Proteomes" id="UP000410492"/>
    </source>
</evidence>
<dbReference type="Proteomes" id="UP000410492">
    <property type="component" value="Unassembled WGS sequence"/>
</dbReference>
<dbReference type="AlphaFoldDB" id="A0A653CWS1"/>
<organism evidence="2 3">
    <name type="scientific">Callosobruchus maculatus</name>
    <name type="common">Southern cowpea weevil</name>
    <name type="synonym">Pulse bruchid</name>
    <dbReference type="NCBI Taxonomy" id="64391"/>
    <lineage>
        <taxon>Eukaryota</taxon>
        <taxon>Metazoa</taxon>
        <taxon>Ecdysozoa</taxon>
        <taxon>Arthropoda</taxon>
        <taxon>Hexapoda</taxon>
        <taxon>Insecta</taxon>
        <taxon>Pterygota</taxon>
        <taxon>Neoptera</taxon>
        <taxon>Endopterygota</taxon>
        <taxon>Coleoptera</taxon>
        <taxon>Polyphaga</taxon>
        <taxon>Cucujiformia</taxon>
        <taxon>Chrysomeloidea</taxon>
        <taxon>Chrysomelidae</taxon>
        <taxon>Bruchinae</taxon>
        <taxon>Bruchini</taxon>
        <taxon>Callosobruchus</taxon>
    </lineage>
</organism>
<dbReference type="EMBL" id="CAACVG010009183">
    <property type="protein sequence ID" value="VEN52365.1"/>
    <property type="molecule type" value="Genomic_DNA"/>
</dbReference>
<evidence type="ECO:0000313" key="2">
    <source>
        <dbReference type="EMBL" id="VEN52365.1"/>
    </source>
</evidence>
<accession>A0A653CWS1</accession>